<organism evidence="3 4">
    <name type="scientific">Hyaloscypha variabilis (strain UAMH 11265 / GT02V1 / F)</name>
    <name type="common">Meliniomyces variabilis</name>
    <dbReference type="NCBI Taxonomy" id="1149755"/>
    <lineage>
        <taxon>Eukaryota</taxon>
        <taxon>Fungi</taxon>
        <taxon>Dikarya</taxon>
        <taxon>Ascomycota</taxon>
        <taxon>Pezizomycotina</taxon>
        <taxon>Leotiomycetes</taxon>
        <taxon>Helotiales</taxon>
        <taxon>Hyaloscyphaceae</taxon>
        <taxon>Hyaloscypha</taxon>
        <taxon>Hyaloscypha variabilis</taxon>
    </lineage>
</organism>
<keyword evidence="1" id="KW-0472">Membrane</keyword>
<dbReference type="PANTHER" id="PTHR24148:SF64">
    <property type="entry name" value="HETEROKARYON INCOMPATIBILITY DOMAIN-CONTAINING PROTEIN"/>
    <property type="match status" value="1"/>
</dbReference>
<dbReference type="OrthoDB" id="2157530at2759"/>
<dbReference type="STRING" id="1149755.A0A2J6SBJ8"/>
<keyword evidence="1" id="KW-1133">Transmembrane helix</keyword>
<dbReference type="PANTHER" id="PTHR24148">
    <property type="entry name" value="ANKYRIN REPEAT DOMAIN-CONTAINING PROTEIN 39 HOMOLOG-RELATED"/>
    <property type="match status" value="1"/>
</dbReference>
<evidence type="ECO:0000313" key="4">
    <source>
        <dbReference type="Proteomes" id="UP000235786"/>
    </source>
</evidence>
<dbReference type="InterPro" id="IPR052895">
    <property type="entry name" value="HetReg/Transcr_Mod"/>
</dbReference>
<feature type="transmembrane region" description="Helical" evidence="1">
    <location>
        <begin position="380"/>
        <end position="398"/>
    </location>
</feature>
<feature type="non-terminal residue" evidence="3">
    <location>
        <position position="1"/>
    </location>
</feature>
<evidence type="ECO:0000313" key="3">
    <source>
        <dbReference type="EMBL" id="PMD48136.1"/>
    </source>
</evidence>
<evidence type="ECO:0000259" key="2">
    <source>
        <dbReference type="Pfam" id="PF06985"/>
    </source>
</evidence>
<dbReference type="Pfam" id="PF06985">
    <property type="entry name" value="HET"/>
    <property type="match status" value="1"/>
</dbReference>
<sequence>MSQPNFNPTAQIASGEVVIDLNRLLSPGLSADGTAQSPQASTLLYKLLPLPPNNQLIRVLDLDASPGIFGALKSQALTGTLRVVSLSTCPRFAALSYVWGGYSFPPDVISCNNGVNLKITTNCRMALLALRRQFGALTIWVDSICINQEDASEKHDQIPLMEDIYTWAQPVFVWLGPDDLSSRKSMKWLRKASSGSAVDLLVRSACAPKRTGRLGYKVALISSIMGYISHTYIDLLLYLIPIVGCLKYKGSKPPVRDINSLFDRDWFRRIWTFQEVLLAWDIVVVCGSTRLTWAQLMAGLDTFYKKESSGSPNVNAARELLEAWMKIPRSTHWNGKEKRRPLQDVNTAESYHENGLKFVSQSLVYLPLKVWQLFVDAAKGYTITYPVVIIIGLIVARWSSSGAGFDILEVLMISAYVSLIGAAGAVLFHWGGTRTFDLCRFTFRFGRESGNPSIDNTSAIIQAIRERKSSEPRDHAYGTYGVLRRLGATLTKPEYSKPVGQVYFEFFLDLLRWDPTTIRLLLDTGWNQLPDTPSWVPNWNDGSLLRLKHEDVYYRGKTSETKPGPQLGGMKCVYPRPMINPDYVPKVSVKDNKLTVTAQWVEIVQWVSGPFGSIDIELFLKQPDHFSTAWGQILWLVNWSFSFRRLLRDEIAEGGEGRNGEDEEVGPSDDRRRLNEAISTSEAVYSALSLPKDVWFDHRDKYERSWVRAIGYMFPAFVRLQNLDSTHRQEMIRNCICNNEDGYPWEDEEDEEPTAREALESVVEFVNSTLVNGRRLFTANNGILGWTPMETRVGDLVTMIEGVSRPLILRKVEGSTTCTEYNVIGHAFTHDEWVHRAERFETQNVVLV</sequence>
<evidence type="ECO:0000256" key="1">
    <source>
        <dbReference type="SAM" id="Phobius"/>
    </source>
</evidence>
<keyword evidence="1" id="KW-0812">Transmembrane</keyword>
<accession>A0A2J6SBJ8</accession>
<dbReference type="InterPro" id="IPR010730">
    <property type="entry name" value="HET"/>
</dbReference>
<dbReference type="AlphaFoldDB" id="A0A2J6SBJ8"/>
<reference evidence="3 4" key="1">
    <citation type="submission" date="2016-04" db="EMBL/GenBank/DDBJ databases">
        <title>A degradative enzymes factory behind the ericoid mycorrhizal symbiosis.</title>
        <authorList>
            <consortium name="DOE Joint Genome Institute"/>
            <person name="Martino E."/>
            <person name="Morin E."/>
            <person name="Grelet G."/>
            <person name="Kuo A."/>
            <person name="Kohler A."/>
            <person name="Daghino S."/>
            <person name="Barry K."/>
            <person name="Choi C."/>
            <person name="Cichocki N."/>
            <person name="Clum A."/>
            <person name="Copeland A."/>
            <person name="Hainaut M."/>
            <person name="Haridas S."/>
            <person name="Labutti K."/>
            <person name="Lindquist E."/>
            <person name="Lipzen A."/>
            <person name="Khouja H.-R."/>
            <person name="Murat C."/>
            <person name="Ohm R."/>
            <person name="Olson A."/>
            <person name="Spatafora J."/>
            <person name="Veneault-Fourrey C."/>
            <person name="Henrissat B."/>
            <person name="Grigoriev I."/>
            <person name="Martin F."/>
            <person name="Perotto S."/>
        </authorList>
    </citation>
    <scope>NUCLEOTIDE SEQUENCE [LARGE SCALE GENOMIC DNA]</scope>
    <source>
        <strain evidence="3 4">F</strain>
    </source>
</reference>
<keyword evidence="4" id="KW-1185">Reference proteome</keyword>
<feature type="transmembrane region" description="Helical" evidence="1">
    <location>
        <begin position="410"/>
        <end position="430"/>
    </location>
</feature>
<name>A0A2J6SBJ8_HYAVF</name>
<dbReference type="Proteomes" id="UP000235786">
    <property type="component" value="Unassembled WGS sequence"/>
</dbReference>
<proteinExistence type="predicted"/>
<gene>
    <name evidence="3" type="ORF">L207DRAFT_446926</name>
</gene>
<dbReference type="EMBL" id="KZ613937">
    <property type="protein sequence ID" value="PMD48136.1"/>
    <property type="molecule type" value="Genomic_DNA"/>
</dbReference>
<feature type="domain" description="Heterokaryon incompatibility" evidence="2">
    <location>
        <begin position="92"/>
        <end position="275"/>
    </location>
</feature>
<protein>
    <recommendedName>
        <fullName evidence="2">Heterokaryon incompatibility domain-containing protein</fullName>
    </recommendedName>
</protein>